<name>A0ABP6Z5V1_9ACTN</name>
<evidence type="ECO:0000256" key="1">
    <source>
        <dbReference type="ARBA" id="ARBA00023015"/>
    </source>
</evidence>
<comment type="caution">
    <text evidence="5">The sequence shown here is derived from an EMBL/GenBank/DDBJ whole genome shotgun (WGS) entry which is preliminary data.</text>
</comment>
<dbReference type="PROSITE" id="PS50043">
    <property type="entry name" value="HTH_LUXR_2"/>
    <property type="match status" value="1"/>
</dbReference>
<feature type="domain" description="HTH luxR-type" evidence="4">
    <location>
        <begin position="140"/>
        <end position="205"/>
    </location>
</feature>
<dbReference type="PANTHER" id="PTHR43214:SF24">
    <property type="entry name" value="TRANSCRIPTIONAL REGULATORY PROTEIN NARL-RELATED"/>
    <property type="match status" value="1"/>
</dbReference>
<dbReference type="InterPro" id="IPR000792">
    <property type="entry name" value="Tscrpt_reg_LuxR_C"/>
</dbReference>
<dbReference type="PRINTS" id="PR00038">
    <property type="entry name" value="HTHLUXR"/>
</dbReference>
<accession>A0ABP6Z5V1</accession>
<proteinExistence type="predicted"/>
<sequence>MAPRIPVFIDAEDPLSQTGLEAALKSRPEITLIDFQAVDVHTVAVKAADTFSDRTSEALRSIGNRGCSKIIFITDLQANDKLAEFMEVGVCAVVRRTEATAPRLAQVITRTAMGKATFPPCRNERVLQQATSPQRGPTISAGDAGGPSAREARILSLIAEGLDTREIAQRLSYSERTIKYVLHSFISRHQLKNRPQAVAYALREGWI</sequence>
<evidence type="ECO:0000256" key="3">
    <source>
        <dbReference type="ARBA" id="ARBA00023163"/>
    </source>
</evidence>
<gene>
    <name evidence="5" type="ORF">GCM10022295_93180</name>
</gene>
<keyword evidence="3" id="KW-0804">Transcription</keyword>
<dbReference type="Proteomes" id="UP001500707">
    <property type="component" value="Unassembled WGS sequence"/>
</dbReference>
<dbReference type="EMBL" id="BAABCE010000059">
    <property type="protein sequence ID" value="GAA3598394.1"/>
    <property type="molecule type" value="Genomic_DNA"/>
</dbReference>
<evidence type="ECO:0000259" key="4">
    <source>
        <dbReference type="PROSITE" id="PS50043"/>
    </source>
</evidence>
<reference evidence="6" key="1">
    <citation type="journal article" date="2019" name="Int. J. Syst. Evol. Microbiol.">
        <title>The Global Catalogue of Microorganisms (GCM) 10K type strain sequencing project: providing services to taxonomists for standard genome sequencing and annotation.</title>
        <authorList>
            <consortium name="The Broad Institute Genomics Platform"/>
            <consortium name="The Broad Institute Genome Sequencing Center for Infectious Disease"/>
            <person name="Wu L."/>
            <person name="Ma J."/>
        </authorList>
    </citation>
    <scope>NUCLEOTIDE SEQUENCE [LARGE SCALE GENOMIC DNA]</scope>
    <source>
        <strain evidence="6">JCM 17656</strain>
    </source>
</reference>
<keyword evidence="1" id="KW-0805">Transcription regulation</keyword>
<dbReference type="SUPFAM" id="SSF46894">
    <property type="entry name" value="C-terminal effector domain of the bipartite response regulators"/>
    <property type="match status" value="1"/>
</dbReference>
<dbReference type="Gene3D" id="3.40.50.2300">
    <property type="match status" value="1"/>
</dbReference>
<organism evidence="5 6">
    <name type="scientific">Streptomyces osmaniensis</name>
    <dbReference type="NCBI Taxonomy" id="593134"/>
    <lineage>
        <taxon>Bacteria</taxon>
        <taxon>Bacillati</taxon>
        <taxon>Actinomycetota</taxon>
        <taxon>Actinomycetes</taxon>
        <taxon>Kitasatosporales</taxon>
        <taxon>Streptomycetaceae</taxon>
        <taxon>Streptomyces</taxon>
    </lineage>
</organism>
<keyword evidence="6" id="KW-1185">Reference proteome</keyword>
<evidence type="ECO:0000313" key="6">
    <source>
        <dbReference type="Proteomes" id="UP001500707"/>
    </source>
</evidence>
<dbReference type="InterPro" id="IPR039420">
    <property type="entry name" value="WalR-like"/>
</dbReference>
<dbReference type="Pfam" id="PF00196">
    <property type="entry name" value="GerE"/>
    <property type="match status" value="1"/>
</dbReference>
<dbReference type="CDD" id="cd06170">
    <property type="entry name" value="LuxR_C_like"/>
    <property type="match status" value="1"/>
</dbReference>
<dbReference type="SMART" id="SM00421">
    <property type="entry name" value="HTH_LUXR"/>
    <property type="match status" value="1"/>
</dbReference>
<evidence type="ECO:0000256" key="2">
    <source>
        <dbReference type="ARBA" id="ARBA00023125"/>
    </source>
</evidence>
<dbReference type="InterPro" id="IPR016032">
    <property type="entry name" value="Sig_transdc_resp-reg_C-effctor"/>
</dbReference>
<protein>
    <submittedName>
        <fullName evidence="5">LuxR C-terminal-related transcriptional regulator</fullName>
    </submittedName>
</protein>
<evidence type="ECO:0000313" key="5">
    <source>
        <dbReference type="EMBL" id="GAA3598394.1"/>
    </source>
</evidence>
<keyword evidence="2" id="KW-0238">DNA-binding</keyword>
<dbReference type="PANTHER" id="PTHR43214">
    <property type="entry name" value="TWO-COMPONENT RESPONSE REGULATOR"/>
    <property type="match status" value="1"/>
</dbReference>